<dbReference type="EMBL" id="CM018043">
    <property type="protein sequence ID" value="KAA8530738.1"/>
    <property type="molecule type" value="Genomic_DNA"/>
</dbReference>
<evidence type="ECO:0000256" key="1">
    <source>
        <dbReference type="ARBA" id="ARBA00006756"/>
    </source>
</evidence>
<dbReference type="PANTHER" id="PTHR12542:SF7">
    <property type="entry name" value="EXOCYST SUBUNIT EXO70 FAMILY PROTEIN"/>
    <property type="match status" value="1"/>
</dbReference>
<gene>
    <name evidence="5" type="ORF">F0562_005328</name>
</gene>
<dbReference type="InterPro" id="IPR004140">
    <property type="entry name" value="Exo70"/>
</dbReference>
<feature type="domain" description="Exocyst complex subunit Exo70 C-terminal" evidence="4">
    <location>
        <begin position="801"/>
        <end position="1173"/>
    </location>
</feature>
<dbReference type="Proteomes" id="UP000325577">
    <property type="component" value="Linkage Group LG2"/>
</dbReference>
<dbReference type="SUPFAM" id="SSF74788">
    <property type="entry name" value="Cullin repeat-like"/>
    <property type="match status" value="2"/>
</dbReference>
<dbReference type="Gene3D" id="1.20.1280.170">
    <property type="entry name" value="Exocyst complex component Exo70"/>
    <property type="match status" value="2"/>
</dbReference>
<feature type="region of interest" description="Disordered" evidence="3">
    <location>
        <begin position="692"/>
        <end position="716"/>
    </location>
</feature>
<keyword evidence="2" id="KW-0813">Transport</keyword>
<name>A0A5J5AKI6_9ASTE</name>
<evidence type="ECO:0000256" key="2">
    <source>
        <dbReference type="ARBA" id="ARBA00022448"/>
    </source>
</evidence>
<dbReference type="GO" id="GO:0000145">
    <property type="term" value="C:exocyst"/>
    <property type="evidence" value="ECO:0007669"/>
    <property type="project" value="InterPro"/>
</dbReference>
<accession>A0A5J5AKI6</accession>
<dbReference type="GO" id="GO:0006887">
    <property type="term" value="P:exocytosis"/>
    <property type="evidence" value="ECO:0007669"/>
    <property type="project" value="InterPro"/>
</dbReference>
<evidence type="ECO:0000313" key="5">
    <source>
        <dbReference type="EMBL" id="KAA8530738.1"/>
    </source>
</evidence>
<keyword evidence="6" id="KW-1185">Reference proteome</keyword>
<dbReference type="GO" id="GO:0005546">
    <property type="term" value="F:phosphatidylinositol-4,5-bisphosphate binding"/>
    <property type="evidence" value="ECO:0007669"/>
    <property type="project" value="InterPro"/>
</dbReference>
<protein>
    <recommendedName>
        <fullName evidence="4">Exocyst complex subunit Exo70 C-terminal domain-containing protein</fullName>
    </recommendedName>
</protein>
<evidence type="ECO:0000313" key="6">
    <source>
        <dbReference type="Proteomes" id="UP000325577"/>
    </source>
</evidence>
<feature type="domain" description="Exocyst complex subunit Exo70 C-terminal" evidence="4">
    <location>
        <begin position="239"/>
        <end position="590"/>
    </location>
</feature>
<dbReference type="InterPro" id="IPR016159">
    <property type="entry name" value="Cullin_repeat-like_dom_sf"/>
</dbReference>
<sequence>METSVSIVQVDAIQPSMTSGTISVDRRQSEFWDNNGGLLHQFNSIAIGATSIALTSTTFSSSMTFSSGPASFLTMPTIDGIQLSFESTTISDVQTQFQDKLIRGGRDGFPTIEAVKGIVEPSIGSVTISYNEEQSKTNVEEMTCNTVIRDTTANSSLTSFLDEVYYCYYGALLHKGVIDDLRRIAEKMKCTGELFKCVTTYASLRKSFLDANFKSLGSEKLSIKEVRILGGDPLQEKIKRWIRTAKIFIRILFMIEKRQSEQIFGGLESGMDDECFVETIRDAATQLFDIAEALSMIRPSPERLKIILLFHKDLSNLMPDVSFVFQSKSVEIIQIRESIQICAAKILSRLVESVRMILPDFEKSVIGELSSIPVPGASIHYLTKYVMDYVGLILENKEVLTELIVSKPSTNFGDVKIPDVEYTEVEGTTPLALHLIWIIVILRFKLKDKCKYYVQASLAYLFMMNNVDYIVRQMKGSLELKEIGADYIKKLAKDVHKAATSYQRSILERILYCLRDEGLEGTTWWGIFPGVSKSALKERLKTFNSLFGEVLGIQARWQVPNLQLREKLRLSILHKLIPAYESFLGRYRRMETESEIESESELLDRFDSIAIRASRLTLSSTSTTDSSSIDGIQLSNRSSTISDYEEQWEANDVHFQDKSIRRRTMETVYEIEPPIGSAQILQDLEQWTTNDKSSLENQLRDASTRSTGTVDQSSIPPGPGFKLLDEDYLCSHGALPKKTINQLRSIAKSMKSHGELFECVVTYSRVRKSFLDTSFQRLGIEKLSMEEVGTMEWDALEEKIKRWIKAAKIFIRILFASEKQQSWQIFGGLETGMDDACFVKTVGDAATQLFDIAEKLSMIRRLPERLKMILLFYKVLSNLMPDVSYVFQSKSMEAIQMRENIQLRAIQILSRLKMAIRMILPKFEKAVLGELSTIQVPVGTIHTLTKYVMDYVSIFIDNKKILTELIVSKPSTNFEDMMIPDAEYAEVEGRTPLTLHLIWIIVSLRFNLEGKSKYYGDASLTHLFMMNNVDYIVCKIEESPKLKEMIGDDYLKKLAEDVQLAATRYQKSTLDKLLFWLRDEGVERSWWSIFLGESTTTSKQRHKRFNSSFREVYQTQAEWVVPNLQLREKLRLSILNKLIPAYNSFLNRYNREIESGKHGNTYAKYSVKDLETDIMNFFASPL</sequence>
<dbReference type="PANTHER" id="PTHR12542">
    <property type="entry name" value="EXOCYST COMPLEX PROTEIN EXO70"/>
    <property type="match status" value="1"/>
</dbReference>
<dbReference type="OrthoDB" id="1922221at2759"/>
<evidence type="ECO:0000259" key="4">
    <source>
        <dbReference type="Pfam" id="PF03081"/>
    </source>
</evidence>
<dbReference type="InterPro" id="IPR046364">
    <property type="entry name" value="Exo70_C"/>
</dbReference>
<feature type="compositionally biased region" description="Polar residues" evidence="3">
    <location>
        <begin position="704"/>
        <end position="715"/>
    </location>
</feature>
<comment type="similarity">
    <text evidence="1">Belongs to the EXO70 family.</text>
</comment>
<evidence type="ECO:0000256" key="3">
    <source>
        <dbReference type="SAM" id="MobiDB-lite"/>
    </source>
</evidence>
<dbReference type="AlphaFoldDB" id="A0A5J5AKI6"/>
<proteinExistence type="inferred from homology"/>
<organism evidence="5 6">
    <name type="scientific">Nyssa sinensis</name>
    <dbReference type="NCBI Taxonomy" id="561372"/>
    <lineage>
        <taxon>Eukaryota</taxon>
        <taxon>Viridiplantae</taxon>
        <taxon>Streptophyta</taxon>
        <taxon>Embryophyta</taxon>
        <taxon>Tracheophyta</taxon>
        <taxon>Spermatophyta</taxon>
        <taxon>Magnoliopsida</taxon>
        <taxon>eudicotyledons</taxon>
        <taxon>Gunneridae</taxon>
        <taxon>Pentapetalae</taxon>
        <taxon>asterids</taxon>
        <taxon>Cornales</taxon>
        <taxon>Nyssaceae</taxon>
        <taxon>Nyssa</taxon>
    </lineage>
</organism>
<reference evidence="5 6" key="1">
    <citation type="submission" date="2019-09" db="EMBL/GenBank/DDBJ databases">
        <title>A chromosome-level genome assembly of the Chinese tupelo Nyssa sinensis.</title>
        <authorList>
            <person name="Yang X."/>
            <person name="Kang M."/>
            <person name="Yang Y."/>
            <person name="Xiong H."/>
            <person name="Wang M."/>
            <person name="Zhang Z."/>
            <person name="Wang Z."/>
            <person name="Wu H."/>
            <person name="Ma T."/>
            <person name="Liu J."/>
            <person name="Xi Z."/>
        </authorList>
    </citation>
    <scope>NUCLEOTIDE SEQUENCE [LARGE SCALE GENOMIC DNA]</scope>
    <source>
        <strain evidence="5">J267</strain>
        <tissue evidence="5">Leaf</tissue>
    </source>
</reference>
<dbReference type="Pfam" id="PF03081">
    <property type="entry name" value="Exo70_C"/>
    <property type="match status" value="2"/>
</dbReference>